<evidence type="ECO:0000259" key="3">
    <source>
        <dbReference type="Pfam" id="PF04755"/>
    </source>
</evidence>
<sequence length="217" mass="24157">MTSILPQQVPLRAARHLVFRSGRAHRAPRSSKHTLALFGIGQKATSGKREQKKAELLEAISPLNRGASASETEKEQVEELAAELERLNPNKNALASPLINAKWRLLYTTSASILGTSKPPFLRPIGPIYQTIDAVNLTAKNEESWPFFNQVKAELTPETKSRVGVQFKQFKLLGLIPITAPESARGKLDTTYLDEELRVSRGDKGNLFVLERYEDLP</sequence>
<dbReference type="PANTHER" id="PTHR31906">
    <property type="entry name" value="PLASTID-LIPID-ASSOCIATED PROTEIN 4, CHLOROPLASTIC-RELATED"/>
    <property type="match status" value="1"/>
</dbReference>
<reference evidence="4 5" key="1">
    <citation type="submission" date="2024-06" db="EMBL/GenBank/DDBJ databases">
        <authorList>
            <person name="Kraege A."/>
            <person name="Thomma B."/>
        </authorList>
    </citation>
    <scope>NUCLEOTIDE SEQUENCE [LARGE SCALE GENOMIC DNA]</scope>
</reference>
<name>A0ABP1GB06_9CHLO</name>
<organism evidence="4 5">
    <name type="scientific">Coccomyxa viridis</name>
    <dbReference type="NCBI Taxonomy" id="1274662"/>
    <lineage>
        <taxon>Eukaryota</taxon>
        <taxon>Viridiplantae</taxon>
        <taxon>Chlorophyta</taxon>
        <taxon>core chlorophytes</taxon>
        <taxon>Trebouxiophyceae</taxon>
        <taxon>Trebouxiophyceae incertae sedis</taxon>
        <taxon>Coccomyxaceae</taxon>
        <taxon>Coccomyxa</taxon>
    </lineage>
</organism>
<dbReference type="Proteomes" id="UP001497392">
    <property type="component" value="Unassembled WGS sequence"/>
</dbReference>
<evidence type="ECO:0000313" key="4">
    <source>
        <dbReference type="EMBL" id="CAL5229012.1"/>
    </source>
</evidence>
<feature type="domain" description="Plastid lipid-associated protein/fibrillin conserved" evidence="3">
    <location>
        <begin position="180"/>
        <end position="210"/>
    </location>
</feature>
<comment type="caution">
    <text evidence="4">The sequence shown here is derived from an EMBL/GenBank/DDBJ whole genome shotgun (WGS) entry which is preliminary data.</text>
</comment>
<dbReference type="InterPro" id="IPR039633">
    <property type="entry name" value="PAP"/>
</dbReference>
<accession>A0ABP1GB06</accession>
<keyword evidence="2" id="KW-0934">Plastid</keyword>
<evidence type="ECO:0000256" key="1">
    <source>
        <dbReference type="ARBA" id="ARBA00004474"/>
    </source>
</evidence>
<feature type="domain" description="Plastid lipid-associated protein/fibrillin conserved" evidence="3">
    <location>
        <begin position="51"/>
        <end position="170"/>
    </location>
</feature>
<gene>
    <name evidence="4" type="primary">g12256</name>
    <name evidence="4" type="ORF">VP750_LOCUS10918</name>
</gene>
<keyword evidence="5" id="KW-1185">Reference proteome</keyword>
<dbReference type="InterPro" id="IPR006843">
    <property type="entry name" value="PAP/fibrillin_dom"/>
</dbReference>
<dbReference type="Pfam" id="PF04755">
    <property type="entry name" value="PAP_fibrillin"/>
    <property type="match status" value="2"/>
</dbReference>
<dbReference type="EMBL" id="CAXHTA020000019">
    <property type="protein sequence ID" value="CAL5229012.1"/>
    <property type="molecule type" value="Genomic_DNA"/>
</dbReference>
<evidence type="ECO:0000256" key="2">
    <source>
        <dbReference type="ARBA" id="ARBA00022640"/>
    </source>
</evidence>
<comment type="subcellular location">
    <subcellularLocation>
        <location evidence="1">Plastid</location>
    </subcellularLocation>
</comment>
<proteinExistence type="predicted"/>
<protein>
    <submittedName>
        <fullName evidence="4">G12256 protein</fullName>
    </submittedName>
</protein>
<evidence type="ECO:0000313" key="5">
    <source>
        <dbReference type="Proteomes" id="UP001497392"/>
    </source>
</evidence>